<accession>A0A0E0LNQ9</accession>
<evidence type="ECO:0000313" key="2">
    <source>
        <dbReference type="Proteomes" id="UP000026962"/>
    </source>
</evidence>
<reference evidence="1" key="1">
    <citation type="submission" date="2015-04" db="UniProtKB">
        <authorList>
            <consortium name="EnsemblPlants"/>
        </authorList>
    </citation>
    <scope>IDENTIFICATION</scope>
</reference>
<keyword evidence="2" id="KW-1185">Reference proteome</keyword>
<proteinExistence type="predicted"/>
<protein>
    <submittedName>
        <fullName evidence="1">Uncharacterized protein</fullName>
    </submittedName>
</protein>
<dbReference type="OMA" id="MPMMPRE"/>
<dbReference type="EnsemblPlants" id="OPUNC07G21950.1">
    <property type="protein sequence ID" value="OPUNC07G21950.1"/>
    <property type="gene ID" value="OPUNC07G21950"/>
</dbReference>
<reference evidence="1" key="2">
    <citation type="submission" date="2018-05" db="EMBL/GenBank/DDBJ databases">
        <title>OpunRS2 (Oryza punctata Reference Sequence Version 2).</title>
        <authorList>
            <person name="Zhang J."/>
            <person name="Kudrna D."/>
            <person name="Lee S."/>
            <person name="Talag J."/>
            <person name="Welchert J."/>
            <person name="Wing R.A."/>
        </authorList>
    </citation>
    <scope>NUCLEOTIDE SEQUENCE [LARGE SCALE GENOMIC DNA]</scope>
</reference>
<dbReference type="STRING" id="4537.A0A0E0LNQ9"/>
<organism evidence="1">
    <name type="scientific">Oryza punctata</name>
    <name type="common">Red rice</name>
    <dbReference type="NCBI Taxonomy" id="4537"/>
    <lineage>
        <taxon>Eukaryota</taxon>
        <taxon>Viridiplantae</taxon>
        <taxon>Streptophyta</taxon>
        <taxon>Embryophyta</taxon>
        <taxon>Tracheophyta</taxon>
        <taxon>Spermatophyta</taxon>
        <taxon>Magnoliopsida</taxon>
        <taxon>Liliopsida</taxon>
        <taxon>Poales</taxon>
        <taxon>Poaceae</taxon>
        <taxon>BOP clade</taxon>
        <taxon>Oryzoideae</taxon>
        <taxon>Oryzeae</taxon>
        <taxon>Oryzinae</taxon>
        <taxon>Oryza</taxon>
    </lineage>
</organism>
<dbReference type="AlphaFoldDB" id="A0A0E0LNQ9"/>
<sequence>MGVLFSCPVDDETAAVEDGQVAAPAAAAAAEQTVLKASLGSGGKLLIEGSLSFKMREQQSLQVETKISIASPRAAPAPMPMMPRELLRTRFADAAA</sequence>
<dbReference type="HOGENOM" id="CLU_124115_0_0_1"/>
<evidence type="ECO:0000313" key="1">
    <source>
        <dbReference type="EnsemblPlants" id="OPUNC07G21950.1"/>
    </source>
</evidence>
<dbReference type="Gramene" id="OPUNC07G21950.1">
    <property type="protein sequence ID" value="OPUNC07G21950.1"/>
    <property type="gene ID" value="OPUNC07G21950"/>
</dbReference>
<name>A0A0E0LNQ9_ORYPU</name>
<dbReference type="Proteomes" id="UP000026962">
    <property type="component" value="Chromosome 7"/>
</dbReference>